<organism evidence="1 2">
    <name type="scientific">Ensete ventricosum</name>
    <name type="common">Abyssinian banana</name>
    <name type="synonym">Musa ensete</name>
    <dbReference type="NCBI Taxonomy" id="4639"/>
    <lineage>
        <taxon>Eukaryota</taxon>
        <taxon>Viridiplantae</taxon>
        <taxon>Streptophyta</taxon>
        <taxon>Embryophyta</taxon>
        <taxon>Tracheophyta</taxon>
        <taxon>Spermatophyta</taxon>
        <taxon>Magnoliopsida</taxon>
        <taxon>Liliopsida</taxon>
        <taxon>Zingiberales</taxon>
        <taxon>Musaceae</taxon>
        <taxon>Ensete</taxon>
    </lineage>
</organism>
<proteinExistence type="predicted"/>
<dbReference type="EMBL" id="AMZH03017059">
    <property type="protein sequence ID" value="RRT43561.1"/>
    <property type="molecule type" value="Genomic_DNA"/>
</dbReference>
<dbReference type="Proteomes" id="UP000287651">
    <property type="component" value="Unassembled WGS sequence"/>
</dbReference>
<protein>
    <submittedName>
        <fullName evidence="1">Uncharacterized protein</fullName>
    </submittedName>
</protein>
<sequence>MESFPFCSDGYGSKVQCNANEGPSPIYREVLLLSISLAMKHDWEQGVLKRNSVTILKQLWERDAKNADLIPSVRTLMDSKPGVISIRDRPPWNSIGVPPSLVLKSLAKKD</sequence>
<reference evidence="1 2" key="1">
    <citation type="journal article" date="2014" name="Agronomy (Basel)">
        <title>A Draft Genome Sequence for Ensete ventricosum, the Drought-Tolerant Tree Against Hunger.</title>
        <authorList>
            <person name="Harrison J."/>
            <person name="Moore K.A."/>
            <person name="Paszkiewicz K."/>
            <person name="Jones T."/>
            <person name="Grant M."/>
            <person name="Ambacheew D."/>
            <person name="Muzemil S."/>
            <person name="Studholme D.J."/>
        </authorList>
    </citation>
    <scope>NUCLEOTIDE SEQUENCE [LARGE SCALE GENOMIC DNA]</scope>
</reference>
<evidence type="ECO:0000313" key="2">
    <source>
        <dbReference type="Proteomes" id="UP000287651"/>
    </source>
</evidence>
<name>A0A426XW80_ENSVE</name>
<comment type="caution">
    <text evidence="1">The sequence shown here is derived from an EMBL/GenBank/DDBJ whole genome shotgun (WGS) entry which is preliminary data.</text>
</comment>
<accession>A0A426XW80</accession>
<dbReference type="AlphaFoldDB" id="A0A426XW80"/>
<gene>
    <name evidence="1" type="ORF">B296_00023048</name>
</gene>
<evidence type="ECO:0000313" key="1">
    <source>
        <dbReference type="EMBL" id="RRT43561.1"/>
    </source>
</evidence>